<name>A0ABD0KW56_9CAEN</name>
<feature type="signal peptide" evidence="8">
    <location>
        <begin position="1"/>
        <end position="24"/>
    </location>
</feature>
<dbReference type="InterPro" id="IPR050784">
    <property type="entry name" value="IAP"/>
</dbReference>
<feature type="coiled-coil region" evidence="6">
    <location>
        <begin position="811"/>
        <end position="838"/>
    </location>
</feature>
<feature type="compositionally biased region" description="Polar residues" evidence="7">
    <location>
        <begin position="576"/>
        <end position="591"/>
    </location>
</feature>
<evidence type="ECO:0000313" key="10">
    <source>
        <dbReference type="EMBL" id="KAK7491310.1"/>
    </source>
</evidence>
<evidence type="ECO:0000256" key="6">
    <source>
        <dbReference type="SAM" id="Coils"/>
    </source>
</evidence>
<proteinExistence type="inferred from homology"/>
<dbReference type="PROSITE" id="PS50143">
    <property type="entry name" value="BIR_REPEAT_2"/>
    <property type="match status" value="2"/>
</dbReference>
<feature type="region of interest" description="Disordered" evidence="7">
    <location>
        <begin position="108"/>
        <end position="141"/>
    </location>
</feature>
<feature type="compositionally biased region" description="Polar residues" evidence="7">
    <location>
        <begin position="615"/>
        <end position="627"/>
    </location>
</feature>
<keyword evidence="3 5" id="KW-0863">Zinc-finger</keyword>
<feature type="compositionally biased region" description="Basic and acidic residues" evidence="7">
    <location>
        <begin position="129"/>
        <end position="141"/>
    </location>
</feature>
<dbReference type="CDD" id="cd00022">
    <property type="entry name" value="BIR"/>
    <property type="match status" value="1"/>
</dbReference>
<dbReference type="Pfam" id="PF00653">
    <property type="entry name" value="BIR"/>
    <property type="match status" value="2"/>
</dbReference>
<dbReference type="SUPFAM" id="SSF57924">
    <property type="entry name" value="Inhibitor of apoptosis (IAP) repeat"/>
    <property type="match status" value="2"/>
</dbReference>
<evidence type="ECO:0000256" key="7">
    <source>
        <dbReference type="SAM" id="MobiDB-lite"/>
    </source>
</evidence>
<comment type="caution">
    <text evidence="10">The sequence shown here is derived from an EMBL/GenBank/DDBJ whole genome shotgun (WGS) entry which is preliminary data.</text>
</comment>
<dbReference type="Pfam" id="PF13920">
    <property type="entry name" value="zf-C3HC4_3"/>
    <property type="match status" value="1"/>
</dbReference>
<dbReference type="InterPro" id="IPR001370">
    <property type="entry name" value="BIR_rpt"/>
</dbReference>
<dbReference type="Gene3D" id="1.10.1170.10">
    <property type="entry name" value="Inhibitor Of Apoptosis Protein (2mihbC-IAP-1), Chain A"/>
    <property type="match status" value="2"/>
</dbReference>
<gene>
    <name evidence="10" type="ORF">BaRGS_00017411</name>
</gene>
<dbReference type="AlphaFoldDB" id="A0ABD0KW56"/>
<dbReference type="SMART" id="SM00238">
    <property type="entry name" value="BIR"/>
    <property type="match status" value="2"/>
</dbReference>
<accession>A0ABD0KW56</accession>
<feature type="chain" id="PRO_5044887163" description="RING-type domain-containing protein" evidence="8">
    <location>
        <begin position="25"/>
        <end position="885"/>
    </location>
</feature>
<feature type="region of interest" description="Disordered" evidence="7">
    <location>
        <begin position="451"/>
        <end position="484"/>
    </location>
</feature>
<dbReference type="CDD" id="cd16510">
    <property type="entry name" value="RING-HC_IAPs"/>
    <property type="match status" value="1"/>
</dbReference>
<dbReference type="InterPro" id="IPR013083">
    <property type="entry name" value="Znf_RING/FYVE/PHD"/>
</dbReference>
<dbReference type="FunFam" id="1.10.1170.10:FF:000002">
    <property type="entry name" value="Baculoviral IAP repeat containing 7"/>
    <property type="match status" value="1"/>
</dbReference>
<feature type="compositionally biased region" description="Low complexity" evidence="7">
    <location>
        <begin position="547"/>
        <end position="556"/>
    </location>
</feature>
<keyword evidence="8" id="KW-0732">Signal</keyword>
<feature type="region of interest" description="Disordered" evidence="7">
    <location>
        <begin position="738"/>
        <end position="761"/>
    </location>
</feature>
<keyword evidence="6" id="KW-0175">Coiled coil</keyword>
<keyword evidence="4" id="KW-0862">Zinc</keyword>
<sequence length="885" mass="98152">MMALFWRLCQMRLTCRLWIPLTEAFRPPDSLRSSRLCDPVYCPHLHTKRMTSYFTYFSTPHFTQFLPVTVSFHLESQKWALVNHQDMPKLLVCFAFAPMFAAVGLNHDQNGFNNKRPPPTDYAPTKSEVNGRCRPEEIRDSTGDKDAVPFIATAYPANILVQSCEEKDDRSTAVATHIVVASKSESSSKQDIQRQCNEQDLPSDHLGFEEPKLCIPGSSEARQESSLKERPFLKKIFDIDNRTRQIYRDYFGSSLQSLPDDYTKKTKPEEHEPTLDTDYEDFHFLMAPTIRFTPAGRSLQVYYNELLERRPDMRSELARYGSFDISSQSSSQSRSAMPWLSRLAQTGVWISHLAQAGFYRPEGSEGKLRCAFCNLDVDSAQLEGTRPMDVHRQLSPNCRFVTGQHATESQPREALGPDYLQMMFAPERQASQASPPQEHQTAGDVSRIGASLSSEVPESPSPARPPRGSEGAVEDSQYQLPHPGQLLTNQNAASVTQASASYQPVSLPMNVQTSDRSSLLGAAQLQQVPQPASLSVQTSSASGRLVQQATQQPSQQAHVYQTARPSTTDRQRSPAEGSQSQDPAQTPTSAAARNVAEIPAQQSGSSTAAAPAEVPSSQNASTSSETPRQVVTYAQLGIFTQQPKRQDMVVGATRCNTFSGWPHAETHTPEEMSDAGFYYTGHSDLVRCFYCKGGLKSWAEHLRPWVEHARFFPECPYVKQVKGHVYVEVVQDLHTKQERVTPEEVEDEIRNRSRSPDHQGNIERTAKSEATILAENGAVGGAVGGASGAVGGATGQPEGGLTDEYLENADVAELDKRAEELENTIEEAKEERICKICRENEANILFLPCGHLVSCAHCAPALRTCAICRERVKGRVRVYTDNEDG</sequence>
<dbReference type="Proteomes" id="UP001519460">
    <property type="component" value="Unassembled WGS sequence"/>
</dbReference>
<feature type="region of interest" description="Disordered" evidence="7">
    <location>
        <begin position="534"/>
        <end position="627"/>
    </location>
</feature>
<dbReference type="GO" id="GO:0008270">
    <property type="term" value="F:zinc ion binding"/>
    <property type="evidence" value="ECO:0007669"/>
    <property type="project" value="UniProtKB-KW"/>
</dbReference>
<comment type="similarity">
    <text evidence="1">Belongs to the IAP family.</text>
</comment>
<dbReference type="Gene3D" id="3.30.40.10">
    <property type="entry name" value="Zinc/RING finger domain, C3HC4 (zinc finger)"/>
    <property type="match status" value="1"/>
</dbReference>
<dbReference type="PANTHER" id="PTHR10044">
    <property type="entry name" value="INHIBITOR OF APOPTOSIS"/>
    <property type="match status" value="1"/>
</dbReference>
<evidence type="ECO:0000256" key="4">
    <source>
        <dbReference type="ARBA" id="ARBA00022833"/>
    </source>
</evidence>
<evidence type="ECO:0000256" key="3">
    <source>
        <dbReference type="ARBA" id="ARBA00022771"/>
    </source>
</evidence>
<evidence type="ECO:0000256" key="8">
    <source>
        <dbReference type="SAM" id="SignalP"/>
    </source>
</evidence>
<reference evidence="10 11" key="1">
    <citation type="journal article" date="2023" name="Sci. Data">
        <title>Genome assembly of the Korean intertidal mud-creeper Batillaria attramentaria.</title>
        <authorList>
            <person name="Patra A.K."/>
            <person name="Ho P.T."/>
            <person name="Jun S."/>
            <person name="Lee S.J."/>
            <person name="Kim Y."/>
            <person name="Won Y.J."/>
        </authorList>
    </citation>
    <scope>NUCLEOTIDE SEQUENCE [LARGE SCALE GENOMIC DNA]</scope>
    <source>
        <strain evidence="10">Wonlab-2016</strain>
    </source>
</reference>
<evidence type="ECO:0000256" key="1">
    <source>
        <dbReference type="ARBA" id="ARBA00006672"/>
    </source>
</evidence>
<dbReference type="EMBL" id="JACVVK020000116">
    <property type="protein sequence ID" value="KAK7491310.1"/>
    <property type="molecule type" value="Genomic_DNA"/>
</dbReference>
<dbReference type="PANTHER" id="PTHR10044:SF139">
    <property type="entry name" value="DEATH-ASSOCIATED INHIBITOR OF APOPTOSIS 2"/>
    <property type="match status" value="1"/>
</dbReference>
<dbReference type="PROSITE" id="PS50089">
    <property type="entry name" value="ZF_RING_2"/>
    <property type="match status" value="1"/>
</dbReference>
<evidence type="ECO:0000256" key="2">
    <source>
        <dbReference type="ARBA" id="ARBA00022723"/>
    </source>
</evidence>
<feature type="compositionally biased region" description="Polar residues" evidence="7">
    <location>
        <begin position="557"/>
        <end position="566"/>
    </location>
</feature>
<dbReference type="InterPro" id="IPR001841">
    <property type="entry name" value="Znf_RING"/>
</dbReference>
<organism evidence="10 11">
    <name type="scientific">Batillaria attramentaria</name>
    <dbReference type="NCBI Taxonomy" id="370345"/>
    <lineage>
        <taxon>Eukaryota</taxon>
        <taxon>Metazoa</taxon>
        <taxon>Spiralia</taxon>
        <taxon>Lophotrochozoa</taxon>
        <taxon>Mollusca</taxon>
        <taxon>Gastropoda</taxon>
        <taxon>Caenogastropoda</taxon>
        <taxon>Sorbeoconcha</taxon>
        <taxon>Cerithioidea</taxon>
        <taxon>Batillariidae</taxon>
        <taxon>Batillaria</taxon>
    </lineage>
</organism>
<keyword evidence="2" id="KW-0479">Metal-binding</keyword>
<evidence type="ECO:0000259" key="9">
    <source>
        <dbReference type="PROSITE" id="PS50089"/>
    </source>
</evidence>
<protein>
    <recommendedName>
        <fullName evidence="9">RING-type domain-containing protein</fullName>
    </recommendedName>
</protein>
<evidence type="ECO:0000256" key="5">
    <source>
        <dbReference type="PROSITE-ProRule" id="PRU00175"/>
    </source>
</evidence>
<feature type="domain" description="RING-type" evidence="9">
    <location>
        <begin position="834"/>
        <end position="869"/>
    </location>
</feature>
<evidence type="ECO:0000313" key="11">
    <source>
        <dbReference type="Proteomes" id="UP001519460"/>
    </source>
</evidence>
<keyword evidence="11" id="KW-1185">Reference proteome</keyword>